<dbReference type="SMART" id="SM00385">
    <property type="entry name" value="CYCLIN"/>
    <property type="match status" value="2"/>
</dbReference>
<dbReference type="GO" id="GO:0051301">
    <property type="term" value="P:cell division"/>
    <property type="evidence" value="ECO:0007669"/>
    <property type="project" value="UniProtKB-KW"/>
</dbReference>
<dbReference type="FunFam" id="1.10.472.10:FF:000001">
    <property type="entry name" value="G2/mitotic-specific cyclin"/>
    <property type="match status" value="1"/>
</dbReference>
<dbReference type="PANTHER" id="PTHR10177">
    <property type="entry name" value="CYCLINS"/>
    <property type="match status" value="1"/>
</dbReference>
<sequence length="252" mass="28232">MRAILVDWLVDVQLKFKLKTETLYLAVGLIDRYLEVHPVVRAKLQLVGISAMYLASMYEEGQDGSCPEVRRWVYICDNAYRQKEISDMHRRMAVFFSERSFSLSTPNAVTFLEQLQKQLSIGKNSEAYLLSQFYAELTLQEYKMLGYRPSLIAASAVYIALDMVADQSMPCSIEYPRQTSVTCSAASKKAALLAGGAQATWSTEKALLPCVGEMRRLDAAPQNPKLNAVARKYQKLLGGEPLTRPADRGSRA</sequence>
<dbReference type="EMBL" id="HBKO01010055">
    <property type="protein sequence ID" value="CAE2201713.1"/>
    <property type="molecule type" value="Transcribed_RNA"/>
</dbReference>
<evidence type="ECO:0000256" key="4">
    <source>
        <dbReference type="RuleBase" id="RU000383"/>
    </source>
</evidence>
<gene>
    <name evidence="7" type="ORF">CPOL0286_LOCUS4590</name>
</gene>
<dbReference type="Pfam" id="PF00134">
    <property type="entry name" value="Cyclin_N"/>
    <property type="match status" value="1"/>
</dbReference>
<dbReference type="GO" id="GO:0044772">
    <property type="term" value="P:mitotic cell cycle phase transition"/>
    <property type="evidence" value="ECO:0007669"/>
    <property type="project" value="InterPro"/>
</dbReference>
<keyword evidence="3" id="KW-0131">Cell cycle</keyword>
<evidence type="ECO:0000256" key="2">
    <source>
        <dbReference type="ARBA" id="ARBA00023127"/>
    </source>
</evidence>
<evidence type="ECO:0000313" key="7">
    <source>
        <dbReference type="EMBL" id="CAE2201713.1"/>
    </source>
</evidence>
<dbReference type="SUPFAM" id="SSF47954">
    <property type="entry name" value="Cyclin-like"/>
    <property type="match status" value="2"/>
</dbReference>
<name>A0A7S4HK39_9EUKA</name>
<dbReference type="Gene3D" id="1.10.472.10">
    <property type="entry name" value="Cyclin-like"/>
    <property type="match status" value="2"/>
</dbReference>
<dbReference type="PROSITE" id="PS00292">
    <property type="entry name" value="CYCLINS"/>
    <property type="match status" value="1"/>
</dbReference>
<dbReference type="InterPro" id="IPR036915">
    <property type="entry name" value="Cyclin-like_sf"/>
</dbReference>
<evidence type="ECO:0000259" key="6">
    <source>
        <dbReference type="SMART" id="SM01332"/>
    </source>
</evidence>
<dbReference type="InterPro" id="IPR046965">
    <property type="entry name" value="Cyclin_A/B-like"/>
</dbReference>
<feature type="domain" description="Cyclin-like" evidence="5">
    <location>
        <begin position="7"/>
        <end position="94"/>
    </location>
</feature>
<comment type="similarity">
    <text evidence="4">Belongs to the cyclin family.</text>
</comment>
<evidence type="ECO:0000256" key="3">
    <source>
        <dbReference type="ARBA" id="ARBA00023306"/>
    </source>
</evidence>
<dbReference type="InterPro" id="IPR013763">
    <property type="entry name" value="Cyclin-like_dom"/>
</dbReference>
<dbReference type="GO" id="GO:0016538">
    <property type="term" value="F:cyclin-dependent protein serine/threonine kinase regulator activity"/>
    <property type="evidence" value="ECO:0007669"/>
    <property type="project" value="InterPro"/>
</dbReference>
<accession>A0A7S4HK39</accession>
<dbReference type="SMART" id="SM01332">
    <property type="entry name" value="Cyclin_C"/>
    <property type="match status" value="1"/>
</dbReference>
<evidence type="ECO:0000259" key="5">
    <source>
        <dbReference type="SMART" id="SM00385"/>
    </source>
</evidence>
<dbReference type="InterPro" id="IPR004367">
    <property type="entry name" value="Cyclin_C-dom"/>
</dbReference>
<feature type="domain" description="Cyclin C-terminal" evidence="6">
    <location>
        <begin position="106"/>
        <end position="245"/>
    </location>
</feature>
<dbReference type="InterPro" id="IPR006671">
    <property type="entry name" value="Cyclin_N"/>
</dbReference>
<proteinExistence type="inferred from homology"/>
<keyword evidence="2 4" id="KW-0195">Cyclin</keyword>
<organism evidence="7">
    <name type="scientific">Prymnesium polylepis</name>
    <dbReference type="NCBI Taxonomy" id="72548"/>
    <lineage>
        <taxon>Eukaryota</taxon>
        <taxon>Haptista</taxon>
        <taxon>Haptophyta</taxon>
        <taxon>Prymnesiophyceae</taxon>
        <taxon>Prymnesiales</taxon>
        <taxon>Prymnesiaceae</taxon>
        <taxon>Prymnesium</taxon>
    </lineage>
</organism>
<protein>
    <recommendedName>
        <fullName evidence="8">Cyclin N-terminal domain-containing protein</fullName>
    </recommendedName>
</protein>
<dbReference type="InterPro" id="IPR048258">
    <property type="entry name" value="Cyclins_cyclin-box"/>
</dbReference>
<feature type="domain" description="Cyclin-like" evidence="5">
    <location>
        <begin position="110"/>
        <end position="216"/>
    </location>
</feature>
<dbReference type="AlphaFoldDB" id="A0A7S4HK39"/>
<keyword evidence="1" id="KW-0132">Cell division</keyword>
<reference evidence="7" key="1">
    <citation type="submission" date="2021-01" db="EMBL/GenBank/DDBJ databases">
        <authorList>
            <person name="Corre E."/>
            <person name="Pelletier E."/>
            <person name="Niang G."/>
            <person name="Scheremetjew M."/>
            <person name="Finn R."/>
            <person name="Kale V."/>
            <person name="Holt S."/>
            <person name="Cochrane G."/>
            <person name="Meng A."/>
            <person name="Brown T."/>
            <person name="Cohen L."/>
        </authorList>
    </citation>
    <scope>NUCLEOTIDE SEQUENCE</scope>
    <source>
        <strain evidence="7">UIO037</strain>
    </source>
</reference>
<dbReference type="PIRSF" id="PIRSF001771">
    <property type="entry name" value="Cyclin_A_B_D_E"/>
    <property type="match status" value="1"/>
</dbReference>
<dbReference type="CDD" id="cd20537">
    <property type="entry name" value="CYCLIN_CCNO-like_rpt2"/>
    <property type="match status" value="1"/>
</dbReference>
<evidence type="ECO:0008006" key="8">
    <source>
        <dbReference type="Google" id="ProtNLM"/>
    </source>
</evidence>
<dbReference type="Pfam" id="PF02984">
    <property type="entry name" value="Cyclin_C"/>
    <property type="match status" value="1"/>
</dbReference>
<evidence type="ECO:0000256" key="1">
    <source>
        <dbReference type="ARBA" id="ARBA00022618"/>
    </source>
</evidence>
<dbReference type="InterPro" id="IPR039361">
    <property type="entry name" value="Cyclin"/>
</dbReference>